<dbReference type="InterPro" id="IPR025375">
    <property type="entry name" value="DUF4365"/>
</dbReference>
<dbReference type="EMBL" id="JBHUDZ010000016">
    <property type="protein sequence ID" value="MFD1604776.1"/>
    <property type="molecule type" value="Genomic_DNA"/>
</dbReference>
<reference evidence="3" key="1">
    <citation type="journal article" date="2019" name="Int. J. Syst. Evol. Microbiol.">
        <title>The Global Catalogue of Microorganisms (GCM) 10K type strain sequencing project: providing services to taxonomists for standard genome sequencing and annotation.</title>
        <authorList>
            <consortium name="The Broad Institute Genomics Platform"/>
            <consortium name="The Broad Institute Genome Sequencing Center for Infectious Disease"/>
            <person name="Wu L."/>
            <person name="Ma J."/>
        </authorList>
    </citation>
    <scope>NUCLEOTIDE SEQUENCE [LARGE SCALE GENOMIC DNA]</scope>
    <source>
        <strain evidence="3">CCUG 70865</strain>
    </source>
</reference>
<sequence>MSDKSIEISKNYIEKTANEKILGTLRDLFVLKNLDLGENKTDSSQDWGTDFYIEVINKQIKRELLFLIQCKGTNGNISIKNDNTFSWQMSIRHANYYYHELSEPLIYFVCDIQTKIVYWYPVQIDHNLEDRIKEQIKLDIQSLQVYIPASNVLCEENFERFLADLEISRRTQIHKNKIKINNTSNYDEILKIGSELNIIDAFDKILNLYQGINVFPTYIIDKILSFLGRGTSLYGETLTTNNEILFELFENLNLKNNKIFLNKKITLYNNVADIQKKLHRILDFFELNLITHIEWRGTAQKPADRLCVHDLFFNGKCQCERCTYKKLNLRKTEKLLNSSPSDMSFESRLKKAYTLFLINDYESSYRQYSSLLKEIRITEHPGVYIVAKYNLQQLNIHFNNNLTPNRAEILEELKNQNFILDEILIPGYFHDVLKLIKENRLVPNSILTVDDTLTEIRNLWNSDQLGGSSSNSFDRTLVIDFLRAYNFIEFNLLIYNEYKEFETLVSKALEGIFALYSIQNASSTKYKHFGHSIINMWLFHADPRQAHKLIKKYRLKILALESTKTVCNELSMYCSNLITSADLIQQRFKDKNHSHNRKIARIIENYLLIISMIQTDDETRNILLSKYITLVQKLDHWYFTAFEYLTFFLDNVQNITSENIKKIILLMLKHERYTYDTFSLAVSRYCEKYPAGRSLENELKSLFAVEKFNHEDFCKNNKFSELVFLIPKLTKPTQNRIKKGILSKLHANFSTSIYYSFTVYDIIDFDAALLEKYIESTPDYTQEPYSRNFLGTRKELRNYHLDRLISLIFKFDLEFTSEIRSLSCRAAGSDYYDWLMNMETYNYENFNIYWVLYNKTAYYLKAFKKCKILKAHLAAGLKENYIEGVAKVYLTITS</sequence>
<evidence type="ECO:0000313" key="2">
    <source>
        <dbReference type="EMBL" id="MFD1604776.1"/>
    </source>
</evidence>
<organism evidence="2 3">
    <name type="scientific">Flavobacterium artemisiae</name>
    <dbReference type="NCBI Taxonomy" id="2126556"/>
    <lineage>
        <taxon>Bacteria</taxon>
        <taxon>Pseudomonadati</taxon>
        <taxon>Bacteroidota</taxon>
        <taxon>Flavobacteriia</taxon>
        <taxon>Flavobacteriales</taxon>
        <taxon>Flavobacteriaceae</taxon>
        <taxon>Flavobacterium</taxon>
    </lineage>
</organism>
<proteinExistence type="predicted"/>
<feature type="domain" description="DUF4365" evidence="1">
    <location>
        <begin position="39"/>
        <end position="146"/>
    </location>
</feature>
<protein>
    <submittedName>
        <fullName evidence="2">DUF4365 domain-containing protein</fullName>
    </submittedName>
</protein>
<evidence type="ECO:0000259" key="1">
    <source>
        <dbReference type="Pfam" id="PF14280"/>
    </source>
</evidence>
<accession>A0ABW4HHE9</accession>
<dbReference type="RefSeq" id="WP_379815865.1">
    <property type="nucleotide sequence ID" value="NZ_JBHUDZ010000016.1"/>
</dbReference>
<gene>
    <name evidence="2" type="ORF">ACFSC2_18710</name>
</gene>
<name>A0ABW4HHE9_9FLAO</name>
<comment type="caution">
    <text evidence="2">The sequence shown here is derived from an EMBL/GenBank/DDBJ whole genome shotgun (WGS) entry which is preliminary data.</text>
</comment>
<keyword evidence="3" id="KW-1185">Reference proteome</keyword>
<dbReference type="Pfam" id="PF14280">
    <property type="entry name" value="DUF4365"/>
    <property type="match status" value="1"/>
</dbReference>
<dbReference type="Proteomes" id="UP001597138">
    <property type="component" value="Unassembled WGS sequence"/>
</dbReference>
<evidence type="ECO:0000313" key="3">
    <source>
        <dbReference type="Proteomes" id="UP001597138"/>
    </source>
</evidence>